<protein>
    <submittedName>
        <fullName evidence="1">Uncharacterized protein</fullName>
    </submittedName>
</protein>
<comment type="caution">
    <text evidence="1">The sequence shown here is derived from an EMBL/GenBank/DDBJ whole genome shotgun (WGS) entry which is preliminary data.</text>
</comment>
<evidence type="ECO:0000313" key="1">
    <source>
        <dbReference type="EMBL" id="KAI3698799.1"/>
    </source>
</evidence>
<sequence>MVGQKLFKTRICILYRKGQCHRQNCSFAHGDAELRRYNTSSSSFNGRQDYRGADLRDKLGRHRSPLDRDARERFPSHGHEYDSPRFGKKSDWSHRKRQHFDGESEYSGSFKLSDGVDQSRERKPSPSEIKDVHDDQLKHVHSEIDMLEDHKQQLQIYLEERVQEADSLNSKIEELEMQLSNEKEECRRISSKIRKFVKANHRHSRIQDELKRSEARLQRLGEQLGFDAKAAANEEDISINILSDEETLGNVLISPKYDNKGSPSKKRMRVHMVDVDEKSKQGEWVSGRDMRSEKHARWDPHLGQTKNIDEVNHTRPLVGYDKPMRRKSNFTLGDKFREGKSVRMVTTMVDEVVEVEENREVLPVSLPPPPPPPLPSGHNAYLQLQYKGKDEKLDVVDDDVDVDVDVDEDEMLDVDIV</sequence>
<evidence type="ECO:0000313" key="2">
    <source>
        <dbReference type="Proteomes" id="UP001055811"/>
    </source>
</evidence>
<proteinExistence type="predicted"/>
<reference evidence="2" key="1">
    <citation type="journal article" date="2022" name="Mol. Ecol. Resour.">
        <title>The genomes of chicory, endive, great burdock and yacon provide insights into Asteraceae palaeo-polyploidization history and plant inulin production.</title>
        <authorList>
            <person name="Fan W."/>
            <person name="Wang S."/>
            <person name="Wang H."/>
            <person name="Wang A."/>
            <person name="Jiang F."/>
            <person name="Liu H."/>
            <person name="Zhao H."/>
            <person name="Xu D."/>
            <person name="Zhang Y."/>
        </authorList>
    </citation>
    <scope>NUCLEOTIDE SEQUENCE [LARGE SCALE GENOMIC DNA]</scope>
    <source>
        <strain evidence="2">cv. Punajuju</strain>
    </source>
</reference>
<gene>
    <name evidence="1" type="ORF">L2E82_42627</name>
</gene>
<keyword evidence="2" id="KW-1185">Reference proteome</keyword>
<organism evidence="1 2">
    <name type="scientific">Cichorium intybus</name>
    <name type="common">Chicory</name>
    <dbReference type="NCBI Taxonomy" id="13427"/>
    <lineage>
        <taxon>Eukaryota</taxon>
        <taxon>Viridiplantae</taxon>
        <taxon>Streptophyta</taxon>
        <taxon>Embryophyta</taxon>
        <taxon>Tracheophyta</taxon>
        <taxon>Spermatophyta</taxon>
        <taxon>Magnoliopsida</taxon>
        <taxon>eudicotyledons</taxon>
        <taxon>Gunneridae</taxon>
        <taxon>Pentapetalae</taxon>
        <taxon>asterids</taxon>
        <taxon>campanulids</taxon>
        <taxon>Asterales</taxon>
        <taxon>Asteraceae</taxon>
        <taxon>Cichorioideae</taxon>
        <taxon>Cichorieae</taxon>
        <taxon>Cichoriinae</taxon>
        <taxon>Cichorium</taxon>
    </lineage>
</organism>
<accession>A0ACB8ZNA6</accession>
<dbReference type="EMBL" id="CM042016">
    <property type="protein sequence ID" value="KAI3698799.1"/>
    <property type="molecule type" value="Genomic_DNA"/>
</dbReference>
<dbReference type="Proteomes" id="UP001055811">
    <property type="component" value="Linkage Group LG08"/>
</dbReference>
<name>A0ACB8ZNA6_CICIN</name>
<reference evidence="1 2" key="2">
    <citation type="journal article" date="2022" name="Mol. Ecol. Resour.">
        <title>The genomes of chicory, endive, great burdock and yacon provide insights into Asteraceae paleo-polyploidization history and plant inulin production.</title>
        <authorList>
            <person name="Fan W."/>
            <person name="Wang S."/>
            <person name="Wang H."/>
            <person name="Wang A."/>
            <person name="Jiang F."/>
            <person name="Liu H."/>
            <person name="Zhao H."/>
            <person name="Xu D."/>
            <person name="Zhang Y."/>
        </authorList>
    </citation>
    <scope>NUCLEOTIDE SEQUENCE [LARGE SCALE GENOMIC DNA]</scope>
    <source>
        <strain evidence="2">cv. Punajuju</strain>
        <tissue evidence="1">Leaves</tissue>
    </source>
</reference>